<protein>
    <submittedName>
        <fullName evidence="1">Uncharacterized protein</fullName>
    </submittedName>
</protein>
<dbReference type="GeneID" id="25909355"/>
<organism evidence="1 2">
    <name type="scientific">Sphaeroforma arctica JP610</name>
    <dbReference type="NCBI Taxonomy" id="667725"/>
    <lineage>
        <taxon>Eukaryota</taxon>
        <taxon>Ichthyosporea</taxon>
        <taxon>Ichthyophonida</taxon>
        <taxon>Sphaeroforma</taxon>
    </lineage>
</organism>
<sequence>MSAPRTRKFEQNSEKFVEVSEREVPIIEKARKGGKIQVIWVNNDDNNTGYCIEPASIVADGWDHIVDDDGTGCIQIEIVRHKKLLETIKANNLVKYPATLVAAMGIEMDVYAQPYQADEVNRGRNNQIASRLTTDLKKGFEPHRVVGKALFVRTCQGKPVSLTACNFVRACCFLDDVRAVYKDDKGPMDPALLKKAFEYYNPFLNDTMLRDGWNLNGRAVAKEGTSEGLQRVNNYDLM</sequence>
<proteinExistence type="predicted"/>
<evidence type="ECO:0000313" key="2">
    <source>
        <dbReference type="Proteomes" id="UP000054560"/>
    </source>
</evidence>
<gene>
    <name evidence="1" type="ORF">SARC_08851</name>
</gene>
<keyword evidence="2" id="KW-1185">Reference proteome</keyword>
<reference evidence="1 2" key="1">
    <citation type="submission" date="2011-02" db="EMBL/GenBank/DDBJ databases">
        <title>The Genome Sequence of Sphaeroforma arctica JP610.</title>
        <authorList>
            <consortium name="The Broad Institute Genome Sequencing Platform"/>
            <person name="Russ C."/>
            <person name="Cuomo C."/>
            <person name="Young S.K."/>
            <person name="Zeng Q."/>
            <person name="Gargeya S."/>
            <person name="Alvarado L."/>
            <person name="Berlin A."/>
            <person name="Chapman S.B."/>
            <person name="Chen Z."/>
            <person name="Freedman E."/>
            <person name="Gellesch M."/>
            <person name="Goldberg J."/>
            <person name="Griggs A."/>
            <person name="Gujja S."/>
            <person name="Heilman E."/>
            <person name="Heiman D."/>
            <person name="Howarth C."/>
            <person name="Mehta T."/>
            <person name="Neiman D."/>
            <person name="Pearson M."/>
            <person name="Roberts A."/>
            <person name="Saif S."/>
            <person name="Shea T."/>
            <person name="Shenoy N."/>
            <person name="Sisk P."/>
            <person name="Stolte C."/>
            <person name="Sykes S."/>
            <person name="White J."/>
            <person name="Yandava C."/>
            <person name="Burger G."/>
            <person name="Gray M.W."/>
            <person name="Holland P.W.H."/>
            <person name="King N."/>
            <person name="Lang F.B.F."/>
            <person name="Roger A.J."/>
            <person name="Ruiz-Trillo I."/>
            <person name="Haas B."/>
            <person name="Nusbaum C."/>
            <person name="Birren B."/>
        </authorList>
    </citation>
    <scope>NUCLEOTIDE SEQUENCE [LARGE SCALE GENOMIC DNA]</scope>
    <source>
        <strain evidence="1 2">JP610</strain>
    </source>
</reference>
<name>A0A0L0FRY4_9EUKA</name>
<dbReference type="Proteomes" id="UP000054560">
    <property type="component" value="Unassembled WGS sequence"/>
</dbReference>
<dbReference type="RefSeq" id="XP_014152630.1">
    <property type="nucleotide sequence ID" value="XM_014297155.1"/>
</dbReference>
<dbReference type="AlphaFoldDB" id="A0A0L0FRY4"/>
<dbReference type="EMBL" id="KQ242435">
    <property type="protein sequence ID" value="KNC78728.1"/>
    <property type="molecule type" value="Genomic_DNA"/>
</dbReference>
<evidence type="ECO:0000313" key="1">
    <source>
        <dbReference type="EMBL" id="KNC78728.1"/>
    </source>
</evidence>
<accession>A0A0L0FRY4</accession>